<evidence type="ECO:0000256" key="4">
    <source>
        <dbReference type="ARBA" id="ARBA00022723"/>
    </source>
</evidence>
<dbReference type="RefSeq" id="XP_018147889.1">
    <property type="nucleotide sequence ID" value="XM_018283141.1"/>
</dbReference>
<dbReference type="GO" id="GO:0004497">
    <property type="term" value="F:monooxygenase activity"/>
    <property type="evidence" value="ECO:0007669"/>
    <property type="project" value="UniProtKB-KW"/>
</dbReference>
<protein>
    <submittedName>
        <fullName evidence="9">Cytochrome P450 oxidoreductase</fullName>
    </submittedName>
</protein>
<evidence type="ECO:0000313" key="9">
    <source>
        <dbReference type="EMBL" id="OAQ71352.1"/>
    </source>
</evidence>
<dbReference type="PANTHER" id="PTHR24305:SF166">
    <property type="entry name" value="CYTOCHROME P450 12A4, MITOCHONDRIAL-RELATED"/>
    <property type="match status" value="1"/>
</dbReference>
<keyword evidence="4 6" id="KW-0479">Metal-binding</keyword>
<keyword evidence="8" id="KW-0472">Membrane</keyword>
<dbReference type="PRINTS" id="PR00463">
    <property type="entry name" value="EP450I"/>
</dbReference>
<dbReference type="GO" id="GO:0016705">
    <property type="term" value="F:oxidoreductase activity, acting on paired donors, with incorporation or reduction of molecular oxygen"/>
    <property type="evidence" value="ECO:0007669"/>
    <property type="project" value="InterPro"/>
</dbReference>
<dbReference type="InterPro" id="IPR001128">
    <property type="entry name" value="Cyt_P450"/>
</dbReference>
<evidence type="ECO:0000256" key="6">
    <source>
        <dbReference type="PIRSR" id="PIRSR602401-1"/>
    </source>
</evidence>
<accession>A0A179G0H8</accession>
<comment type="caution">
    <text evidence="9">The sequence shown here is derived from an EMBL/GenBank/DDBJ whole genome shotgun (WGS) entry which is preliminary data.</text>
</comment>
<proteinExistence type="inferred from homology"/>
<dbReference type="InterPro" id="IPR036396">
    <property type="entry name" value="Cyt_P450_sf"/>
</dbReference>
<name>A0A179G0H8_METCM</name>
<keyword evidence="3 6" id="KW-0349">Heme</keyword>
<dbReference type="Gene3D" id="1.10.630.10">
    <property type="entry name" value="Cytochrome P450"/>
    <property type="match status" value="1"/>
</dbReference>
<feature type="transmembrane region" description="Helical" evidence="8">
    <location>
        <begin position="28"/>
        <end position="46"/>
    </location>
</feature>
<evidence type="ECO:0000256" key="7">
    <source>
        <dbReference type="RuleBase" id="RU000461"/>
    </source>
</evidence>
<evidence type="ECO:0000256" key="3">
    <source>
        <dbReference type="ARBA" id="ARBA00022617"/>
    </source>
</evidence>
<dbReference type="Proteomes" id="UP000078397">
    <property type="component" value="Unassembled WGS sequence"/>
</dbReference>
<evidence type="ECO:0000313" key="10">
    <source>
        <dbReference type="Proteomes" id="UP000078397"/>
    </source>
</evidence>
<keyword evidence="8" id="KW-1133">Transmembrane helix</keyword>
<dbReference type="InterPro" id="IPR050121">
    <property type="entry name" value="Cytochrome_P450_monoxygenase"/>
</dbReference>
<sequence length="591" mass="67775">MENRTFFQRPRYSDCSSALQTLINPKMYPVYIGVITLVVLLLWAVLRAYPTPYPGIPYNKHSVKRILGDVPDIVNHINSGQDPASFCITQCHKLNSPIIQLFLRPFSRPFIFLDDDREVENIMAHRTKEFDRAPSTIGVYKPFFRHSSILKQTTPEWRAQRHLWADTMSTDFLHRVAGPKMHKYAMQLVNLLKTRATIADGRPFSIAEDFDLATFDIIWASVLGSDLNGVQNEHLAITEGAHRVQQAKSKNTLAVMPEVERGPMFRAAEFFNRTVERTLSSPLPTLYHWIWRCLPTYKKHWAVKEQIMNDLIRNARHRFAYLSEKQLLVDDDTCAMDLVLRRESLAVQKSATSRVHTAPPTTREIHDELFMFLIAGHETTSTTLTWSAKFLTNSPYAQERLRDEIYAAFPDASPANPPTVDEIMSANIPYMDATLEECTRLANIMPRLVRVAMVDTEVLGYLVPKGAHIMCSPYVGEAPFDIPEVLRAQKCQEAKNNVESIWHPDMTQFRPGRWLDEEGNFNPKALRRLAFSAGPRACFGKKMAMQELRIVIFLLVLNFRFESIPDIYNGYQGRTKALRAPKQVYVRLTSL</sequence>
<evidence type="ECO:0000256" key="8">
    <source>
        <dbReference type="SAM" id="Phobius"/>
    </source>
</evidence>
<dbReference type="OrthoDB" id="1470350at2759"/>
<reference evidence="9 10" key="1">
    <citation type="journal article" date="2016" name="PLoS Pathog.">
        <title>Biosynthesis of antibiotic leucinostatins in bio-control fungus Purpureocillium lilacinum and their inhibition on phytophthora revealed by genome mining.</title>
        <authorList>
            <person name="Wang G."/>
            <person name="Liu Z."/>
            <person name="Lin R."/>
            <person name="Li E."/>
            <person name="Mao Z."/>
            <person name="Ling J."/>
            <person name="Yang Y."/>
            <person name="Yin W.B."/>
            <person name="Xie B."/>
        </authorList>
    </citation>
    <scope>NUCLEOTIDE SEQUENCE [LARGE SCALE GENOMIC DNA]</scope>
    <source>
        <strain evidence="9">170</strain>
    </source>
</reference>
<keyword evidence="10" id="KW-1185">Reference proteome</keyword>
<comment type="similarity">
    <text evidence="2 7">Belongs to the cytochrome P450 family.</text>
</comment>
<feature type="binding site" description="axial binding residue" evidence="6">
    <location>
        <position position="538"/>
    </location>
    <ligand>
        <name>heme</name>
        <dbReference type="ChEBI" id="CHEBI:30413"/>
    </ligand>
    <ligandPart>
        <name>Fe</name>
        <dbReference type="ChEBI" id="CHEBI:18248"/>
    </ligandPart>
</feature>
<gene>
    <name evidence="9" type="ORF">VFPPC_03665</name>
</gene>
<keyword evidence="8" id="KW-0812">Transmembrane</keyword>
<organism evidence="9 10">
    <name type="scientific">Pochonia chlamydosporia 170</name>
    <dbReference type="NCBI Taxonomy" id="1380566"/>
    <lineage>
        <taxon>Eukaryota</taxon>
        <taxon>Fungi</taxon>
        <taxon>Dikarya</taxon>
        <taxon>Ascomycota</taxon>
        <taxon>Pezizomycotina</taxon>
        <taxon>Sordariomycetes</taxon>
        <taxon>Hypocreomycetidae</taxon>
        <taxon>Hypocreales</taxon>
        <taxon>Clavicipitaceae</taxon>
        <taxon>Pochonia</taxon>
    </lineage>
</organism>
<dbReference type="PRINTS" id="PR00385">
    <property type="entry name" value="P450"/>
</dbReference>
<dbReference type="PROSITE" id="PS00086">
    <property type="entry name" value="CYTOCHROME_P450"/>
    <property type="match status" value="1"/>
</dbReference>
<dbReference type="GeneID" id="28847135"/>
<dbReference type="Pfam" id="PF00067">
    <property type="entry name" value="p450"/>
    <property type="match status" value="2"/>
</dbReference>
<dbReference type="KEGG" id="pchm:VFPPC_03665"/>
<keyword evidence="7" id="KW-0503">Monooxygenase</keyword>
<evidence type="ECO:0000256" key="2">
    <source>
        <dbReference type="ARBA" id="ARBA00010617"/>
    </source>
</evidence>
<evidence type="ECO:0000256" key="5">
    <source>
        <dbReference type="ARBA" id="ARBA00023004"/>
    </source>
</evidence>
<dbReference type="STRING" id="1380566.A0A179G0H8"/>
<evidence type="ECO:0000256" key="1">
    <source>
        <dbReference type="ARBA" id="ARBA00001971"/>
    </source>
</evidence>
<dbReference type="PANTHER" id="PTHR24305">
    <property type="entry name" value="CYTOCHROME P450"/>
    <property type="match status" value="1"/>
</dbReference>
<dbReference type="InterPro" id="IPR017972">
    <property type="entry name" value="Cyt_P450_CS"/>
</dbReference>
<keyword evidence="5 6" id="KW-0408">Iron</keyword>
<dbReference type="InterPro" id="IPR002401">
    <property type="entry name" value="Cyt_P450_E_grp-I"/>
</dbReference>
<dbReference type="SUPFAM" id="SSF48264">
    <property type="entry name" value="Cytochrome P450"/>
    <property type="match status" value="1"/>
</dbReference>
<dbReference type="GO" id="GO:0020037">
    <property type="term" value="F:heme binding"/>
    <property type="evidence" value="ECO:0007669"/>
    <property type="project" value="InterPro"/>
</dbReference>
<dbReference type="AlphaFoldDB" id="A0A179G0H8"/>
<keyword evidence="7" id="KW-0560">Oxidoreductase</keyword>
<dbReference type="GO" id="GO:0005506">
    <property type="term" value="F:iron ion binding"/>
    <property type="evidence" value="ECO:0007669"/>
    <property type="project" value="InterPro"/>
</dbReference>
<comment type="cofactor">
    <cofactor evidence="1 6">
        <name>heme</name>
        <dbReference type="ChEBI" id="CHEBI:30413"/>
    </cofactor>
</comment>
<dbReference type="EMBL" id="LSBJ02000002">
    <property type="protein sequence ID" value="OAQ71352.1"/>
    <property type="molecule type" value="Genomic_DNA"/>
</dbReference>